<accession>A0A383UHR0</accession>
<dbReference type="VEuPathDB" id="FungiDB:BLGHR1_10563"/>
<organism evidence="1 2">
    <name type="scientific">Blumeria hordei</name>
    <name type="common">Barley powdery mildew</name>
    <name type="synonym">Blumeria graminis f. sp. hordei</name>
    <dbReference type="NCBI Taxonomy" id="2867405"/>
    <lineage>
        <taxon>Eukaryota</taxon>
        <taxon>Fungi</taxon>
        <taxon>Dikarya</taxon>
        <taxon>Ascomycota</taxon>
        <taxon>Pezizomycotina</taxon>
        <taxon>Leotiomycetes</taxon>
        <taxon>Erysiphales</taxon>
        <taxon>Erysiphaceae</taxon>
        <taxon>Blumeria</taxon>
    </lineage>
</organism>
<gene>
    <name evidence="1" type="ORF">BLGHR1_10563</name>
</gene>
<reference evidence="1 2" key="1">
    <citation type="submission" date="2017-11" db="EMBL/GenBank/DDBJ databases">
        <authorList>
            <person name="Kracher B."/>
        </authorList>
    </citation>
    <scope>NUCLEOTIDE SEQUENCE [LARGE SCALE GENOMIC DNA]</scope>
    <source>
        <strain evidence="1 2">RACE1</strain>
    </source>
</reference>
<protein>
    <submittedName>
        <fullName evidence="1">Uncharacterized protein</fullName>
    </submittedName>
</protein>
<sequence length="62" mass="7121">MGLDPANIEFKDVFRLSINNLMKEPSVETGLNISRNIWRFIRRGSNINDEIGPYNDGMLKIP</sequence>
<dbReference type="Proteomes" id="UP000275772">
    <property type="component" value="Unassembled WGS sequence"/>
</dbReference>
<dbReference type="EMBL" id="UNSH01000003">
    <property type="protein sequence ID" value="SZE99844.1"/>
    <property type="molecule type" value="Genomic_DNA"/>
</dbReference>
<evidence type="ECO:0000313" key="1">
    <source>
        <dbReference type="EMBL" id="SZE99844.1"/>
    </source>
</evidence>
<proteinExistence type="predicted"/>
<dbReference type="AlphaFoldDB" id="A0A383UHR0"/>
<evidence type="ECO:0000313" key="2">
    <source>
        <dbReference type="Proteomes" id="UP000275772"/>
    </source>
</evidence>
<name>A0A383UHR0_BLUHO</name>